<evidence type="ECO:0000313" key="2">
    <source>
        <dbReference type="EMBL" id="GEU34409.1"/>
    </source>
</evidence>
<gene>
    <name evidence="2" type="ORF">Tci_006387</name>
</gene>
<sequence length="166" mass="19118">MSMNEFLCAKPPRRFGILSLSHQGNSQVKDYKIYLLTQQYKKFSISNEEIIDSGFTHFIAIVISLKYLDKDYSNKSHVRKLLQVLSLRWRLNVMAIEEAKDLAELPLDKLIRNLKVYEMVLRNDGIISKSTKEEVNSLDLKAKVTRGQTSNDSVCQDGSDEDKDEE</sequence>
<evidence type="ECO:0000256" key="1">
    <source>
        <dbReference type="SAM" id="MobiDB-lite"/>
    </source>
</evidence>
<comment type="caution">
    <text evidence="2">The sequence shown here is derived from an EMBL/GenBank/DDBJ whole genome shotgun (WGS) entry which is preliminary data.</text>
</comment>
<name>A0A6L2JC42_TANCI</name>
<evidence type="ECO:0008006" key="3">
    <source>
        <dbReference type="Google" id="ProtNLM"/>
    </source>
</evidence>
<organism evidence="2">
    <name type="scientific">Tanacetum cinerariifolium</name>
    <name type="common">Dalmatian daisy</name>
    <name type="synonym">Chrysanthemum cinerariifolium</name>
    <dbReference type="NCBI Taxonomy" id="118510"/>
    <lineage>
        <taxon>Eukaryota</taxon>
        <taxon>Viridiplantae</taxon>
        <taxon>Streptophyta</taxon>
        <taxon>Embryophyta</taxon>
        <taxon>Tracheophyta</taxon>
        <taxon>Spermatophyta</taxon>
        <taxon>Magnoliopsida</taxon>
        <taxon>eudicotyledons</taxon>
        <taxon>Gunneridae</taxon>
        <taxon>Pentapetalae</taxon>
        <taxon>asterids</taxon>
        <taxon>campanulids</taxon>
        <taxon>Asterales</taxon>
        <taxon>Asteraceae</taxon>
        <taxon>Asteroideae</taxon>
        <taxon>Anthemideae</taxon>
        <taxon>Anthemidinae</taxon>
        <taxon>Tanacetum</taxon>
    </lineage>
</organism>
<protein>
    <recommendedName>
        <fullName evidence="3">UBN2 domain-containing protein</fullName>
    </recommendedName>
</protein>
<feature type="compositionally biased region" description="Polar residues" evidence="1">
    <location>
        <begin position="146"/>
        <end position="156"/>
    </location>
</feature>
<dbReference type="Pfam" id="PF14223">
    <property type="entry name" value="Retrotran_gag_2"/>
    <property type="match status" value="1"/>
</dbReference>
<reference evidence="2" key="1">
    <citation type="journal article" date="2019" name="Sci. Rep.">
        <title>Draft genome of Tanacetum cinerariifolium, the natural source of mosquito coil.</title>
        <authorList>
            <person name="Yamashiro T."/>
            <person name="Shiraishi A."/>
            <person name="Satake H."/>
            <person name="Nakayama K."/>
        </authorList>
    </citation>
    <scope>NUCLEOTIDE SEQUENCE</scope>
</reference>
<proteinExistence type="predicted"/>
<dbReference type="EMBL" id="BKCJ010000573">
    <property type="protein sequence ID" value="GEU34409.1"/>
    <property type="molecule type" value="Genomic_DNA"/>
</dbReference>
<accession>A0A6L2JC42</accession>
<dbReference type="AlphaFoldDB" id="A0A6L2JC42"/>
<feature type="region of interest" description="Disordered" evidence="1">
    <location>
        <begin position="145"/>
        <end position="166"/>
    </location>
</feature>